<protein>
    <submittedName>
        <fullName evidence="2">Uncharacterized protein</fullName>
    </submittedName>
</protein>
<gene>
    <name evidence="2" type="ORF">METZ01_LOCUS247139</name>
</gene>
<evidence type="ECO:0000256" key="1">
    <source>
        <dbReference type="SAM" id="MobiDB-lite"/>
    </source>
</evidence>
<organism evidence="2">
    <name type="scientific">marine metagenome</name>
    <dbReference type="NCBI Taxonomy" id="408172"/>
    <lineage>
        <taxon>unclassified sequences</taxon>
        <taxon>metagenomes</taxon>
        <taxon>ecological metagenomes</taxon>
    </lineage>
</organism>
<name>A0A382I4G0_9ZZZZ</name>
<dbReference type="EMBL" id="UINC01065038">
    <property type="protein sequence ID" value="SVB94285.1"/>
    <property type="molecule type" value="Genomic_DNA"/>
</dbReference>
<feature type="non-terminal residue" evidence="2">
    <location>
        <position position="1"/>
    </location>
</feature>
<sequence length="61" mass="6875">VKPRVYQLLAATSLEAEIGEDHFHDWNQHALDLWNQMEPDHRAQSPLNVATPDSSANVGPR</sequence>
<reference evidence="2" key="1">
    <citation type="submission" date="2018-05" db="EMBL/GenBank/DDBJ databases">
        <authorList>
            <person name="Lanie J.A."/>
            <person name="Ng W.-L."/>
            <person name="Kazmierczak K.M."/>
            <person name="Andrzejewski T.M."/>
            <person name="Davidsen T.M."/>
            <person name="Wayne K.J."/>
            <person name="Tettelin H."/>
            <person name="Glass J.I."/>
            <person name="Rusch D."/>
            <person name="Podicherti R."/>
            <person name="Tsui H.-C.T."/>
            <person name="Winkler M.E."/>
        </authorList>
    </citation>
    <scope>NUCLEOTIDE SEQUENCE</scope>
</reference>
<dbReference type="AlphaFoldDB" id="A0A382I4G0"/>
<evidence type="ECO:0000313" key="2">
    <source>
        <dbReference type="EMBL" id="SVB94285.1"/>
    </source>
</evidence>
<feature type="compositionally biased region" description="Polar residues" evidence="1">
    <location>
        <begin position="45"/>
        <end position="61"/>
    </location>
</feature>
<proteinExistence type="predicted"/>
<feature type="region of interest" description="Disordered" evidence="1">
    <location>
        <begin position="41"/>
        <end position="61"/>
    </location>
</feature>
<accession>A0A382I4G0</accession>